<dbReference type="GO" id="GO:0051301">
    <property type="term" value="P:cell division"/>
    <property type="evidence" value="ECO:0007669"/>
    <property type="project" value="UniProtKB-KW"/>
</dbReference>
<evidence type="ECO:0000256" key="4">
    <source>
        <dbReference type="ARBA" id="ARBA00023306"/>
    </source>
</evidence>
<dbReference type="SUPFAM" id="SSF46785">
    <property type="entry name" value="Winged helix' DNA-binding domain"/>
    <property type="match status" value="2"/>
</dbReference>
<dbReference type="NCBIfam" id="TIGR00281">
    <property type="entry name" value="SMC-Scp complex subunit ScpB"/>
    <property type="match status" value="1"/>
</dbReference>
<evidence type="ECO:0000256" key="5">
    <source>
        <dbReference type="SAM" id="MobiDB-lite"/>
    </source>
</evidence>
<keyword evidence="3" id="KW-0159">Chromosome partition</keyword>
<evidence type="ECO:0000256" key="1">
    <source>
        <dbReference type="ARBA" id="ARBA00022490"/>
    </source>
</evidence>
<dbReference type="Pfam" id="PF04079">
    <property type="entry name" value="SMC_ScpB"/>
    <property type="match status" value="1"/>
</dbReference>
<evidence type="ECO:0000313" key="7">
    <source>
        <dbReference type="Proteomes" id="UP000230557"/>
    </source>
</evidence>
<feature type="compositionally biased region" description="Basic and acidic residues" evidence="5">
    <location>
        <begin position="234"/>
        <end position="267"/>
    </location>
</feature>
<dbReference type="PANTHER" id="PTHR34298">
    <property type="entry name" value="SEGREGATION AND CONDENSATION PROTEIN B"/>
    <property type="match status" value="1"/>
</dbReference>
<keyword evidence="4" id="KW-0131">Cell cycle</keyword>
<dbReference type="Gene3D" id="1.10.10.10">
    <property type="entry name" value="Winged helix-like DNA-binding domain superfamily/Winged helix DNA-binding domain"/>
    <property type="match status" value="2"/>
</dbReference>
<organism evidence="6 7">
    <name type="scientific">Candidatus Doudnabacteria bacterium CG10_big_fil_rev_8_21_14_0_10_41_10</name>
    <dbReference type="NCBI Taxonomy" id="1974551"/>
    <lineage>
        <taxon>Bacteria</taxon>
        <taxon>Candidatus Doudnaibacteriota</taxon>
    </lineage>
</organism>
<dbReference type="GO" id="GO:0051304">
    <property type="term" value="P:chromosome separation"/>
    <property type="evidence" value="ECO:0007669"/>
    <property type="project" value="InterPro"/>
</dbReference>
<accession>A0A2H0VDG9</accession>
<dbReference type="InterPro" id="IPR036388">
    <property type="entry name" value="WH-like_DNA-bd_sf"/>
</dbReference>
<dbReference type="AlphaFoldDB" id="A0A2H0VDG9"/>
<gene>
    <name evidence="6" type="primary">scpB</name>
    <name evidence="6" type="ORF">COT91_03105</name>
</gene>
<sequence length="273" mass="31311">MVYIRCSLYFTWNIFNYFLIVSLPELVEGFINLNPQLRSVNNKLSNLNSQIESILFAASRPVKISELTKSLDKKKPEIQTAIDELKATLFHRGIVLLEKDDKVQLVTNPENAKAIGNFMVAEQREKLTDAAIETLAIIAYKQPISRAEIEAIRGVNSQYILRQLSIRGLVEKNSSPDDARRLVYKTTLEFMTHLGLRDMKTLPDFEEVTKNVQLPEQEPGEEKTNEQLSTEETPQEKIPSEEPRAKEVTQEKNPLKNFEQHPQKNSEKNVTQE</sequence>
<protein>
    <submittedName>
        <fullName evidence="6">SMC-Scp complex subunit ScpB</fullName>
    </submittedName>
</protein>
<dbReference type="EMBL" id="PFAJ01000043">
    <property type="protein sequence ID" value="PIR97123.1"/>
    <property type="molecule type" value="Genomic_DNA"/>
</dbReference>
<dbReference type="Proteomes" id="UP000230557">
    <property type="component" value="Unassembled WGS sequence"/>
</dbReference>
<evidence type="ECO:0000313" key="6">
    <source>
        <dbReference type="EMBL" id="PIR97123.1"/>
    </source>
</evidence>
<comment type="caution">
    <text evidence="6">The sequence shown here is derived from an EMBL/GenBank/DDBJ whole genome shotgun (WGS) entry which is preliminary data.</text>
</comment>
<keyword evidence="1" id="KW-0963">Cytoplasm</keyword>
<dbReference type="InterPro" id="IPR005234">
    <property type="entry name" value="ScpB_csome_segregation"/>
</dbReference>
<dbReference type="PANTHER" id="PTHR34298:SF2">
    <property type="entry name" value="SEGREGATION AND CONDENSATION PROTEIN B"/>
    <property type="match status" value="1"/>
</dbReference>
<reference evidence="7" key="1">
    <citation type="submission" date="2017-09" db="EMBL/GenBank/DDBJ databases">
        <title>Depth-based differentiation of microbial function through sediment-hosted aquifers and enrichment of novel symbionts in the deep terrestrial subsurface.</title>
        <authorList>
            <person name="Probst A.J."/>
            <person name="Ladd B."/>
            <person name="Jarett J.K."/>
            <person name="Geller-Mcgrath D.E."/>
            <person name="Sieber C.M.K."/>
            <person name="Emerson J.B."/>
            <person name="Anantharaman K."/>
            <person name="Thomas B.C."/>
            <person name="Malmstrom R."/>
            <person name="Stieglmeier M."/>
            <person name="Klingl A."/>
            <person name="Woyke T."/>
            <person name="Ryan C.M."/>
            <person name="Banfield J.F."/>
        </authorList>
    </citation>
    <scope>NUCLEOTIDE SEQUENCE [LARGE SCALE GENOMIC DNA]</scope>
</reference>
<keyword evidence="2" id="KW-0132">Cell division</keyword>
<evidence type="ECO:0000256" key="2">
    <source>
        <dbReference type="ARBA" id="ARBA00022618"/>
    </source>
</evidence>
<name>A0A2H0VDG9_9BACT</name>
<evidence type="ECO:0000256" key="3">
    <source>
        <dbReference type="ARBA" id="ARBA00022829"/>
    </source>
</evidence>
<feature type="region of interest" description="Disordered" evidence="5">
    <location>
        <begin position="210"/>
        <end position="273"/>
    </location>
</feature>
<dbReference type="InterPro" id="IPR036390">
    <property type="entry name" value="WH_DNA-bd_sf"/>
</dbReference>
<proteinExistence type="predicted"/>